<dbReference type="SMART" id="SM01242">
    <property type="entry name" value="Integrin_B_tail"/>
    <property type="match status" value="1"/>
</dbReference>
<feature type="domain" description="Integrin beta subunit tail" evidence="20">
    <location>
        <begin position="646"/>
        <end position="757"/>
    </location>
</feature>
<name>A0A232F1V4_9HYME</name>
<dbReference type="GO" id="GO:0009986">
    <property type="term" value="C:cell surface"/>
    <property type="evidence" value="ECO:0007669"/>
    <property type="project" value="TreeGrafter"/>
</dbReference>
<dbReference type="SUPFAM" id="SSF57196">
    <property type="entry name" value="EGF/Laminin"/>
    <property type="match status" value="1"/>
</dbReference>
<keyword evidence="9 16" id="KW-1133">Transmembrane helix</keyword>
<keyword evidence="7" id="KW-0677">Repeat</keyword>
<evidence type="ECO:0000256" key="2">
    <source>
        <dbReference type="ARBA" id="ARBA00007449"/>
    </source>
</evidence>
<keyword evidence="8 15" id="KW-0130">Cell adhesion</keyword>
<dbReference type="Pfam" id="PF00362">
    <property type="entry name" value="Integrin_beta"/>
    <property type="match status" value="1"/>
</dbReference>
<dbReference type="GO" id="GO:0007160">
    <property type="term" value="P:cell-matrix adhesion"/>
    <property type="evidence" value="ECO:0007669"/>
    <property type="project" value="TreeGrafter"/>
</dbReference>
<organism evidence="21 22">
    <name type="scientific">Trichomalopsis sarcophagae</name>
    <dbReference type="NCBI Taxonomy" id="543379"/>
    <lineage>
        <taxon>Eukaryota</taxon>
        <taxon>Metazoa</taxon>
        <taxon>Ecdysozoa</taxon>
        <taxon>Arthropoda</taxon>
        <taxon>Hexapoda</taxon>
        <taxon>Insecta</taxon>
        <taxon>Pterygota</taxon>
        <taxon>Neoptera</taxon>
        <taxon>Endopterygota</taxon>
        <taxon>Hymenoptera</taxon>
        <taxon>Apocrita</taxon>
        <taxon>Proctotrupomorpha</taxon>
        <taxon>Chalcidoidea</taxon>
        <taxon>Pteromalidae</taxon>
        <taxon>Pteromalinae</taxon>
        <taxon>Trichomalopsis</taxon>
    </lineage>
</organism>
<evidence type="ECO:0000313" key="21">
    <source>
        <dbReference type="EMBL" id="OXU24469.1"/>
    </source>
</evidence>
<evidence type="ECO:0000259" key="19">
    <source>
        <dbReference type="SMART" id="SM01241"/>
    </source>
</evidence>
<feature type="disulfide bond" evidence="14">
    <location>
        <begin position="576"/>
        <end position="609"/>
    </location>
</feature>
<dbReference type="SMART" id="SM01241">
    <property type="entry name" value="Integrin_b_cyt"/>
    <property type="match status" value="1"/>
</dbReference>
<keyword evidence="6 17" id="KW-0732">Signal</keyword>
<protein>
    <recommendedName>
        <fullName evidence="15">Integrin beta</fullName>
    </recommendedName>
</protein>
<keyword evidence="5 15" id="KW-0812">Transmembrane</keyword>
<feature type="disulfide bond" evidence="14">
    <location>
        <begin position="461"/>
        <end position="465"/>
    </location>
</feature>
<feature type="disulfide bond" evidence="14">
    <location>
        <begin position="574"/>
        <end position="579"/>
    </location>
</feature>
<evidence type="ECO:0000256" key="9">
    <source>
        <dbReference type="ARBA" id="ARBA00022989"/>
    </source>
</evidence>
<evidence type="ECO:0000256" key="16">
    <source>
        <dbReference type="SAM" id="Phobius"/>
    </source>
</evidence>
<evidence type="ECO:0000256" key="14">
    <source>
        <dbReference type="PIRSR" id="PIRSR002512-1"/>
    </source>
</evidence>
<dbReference type="SMART" id="SM00187">
    <property type="entry name" value="INB"/>
    <property type="match status" value="1"/>
</dbReference>
<gene>
    <name evidence="21" type="ORF">TSAR_000251</name>
</gene>
<dbReference type="Gene3D" id="1.20.5.100">
    <property type="entry name" value="Cytochrome c1, transmembrane anchor, C-terminal"/>
    <property type="match status" value="1"/>
</dbReference>
<dbReference type="Pfam" id="PF08725">
    <property type="entry name" value="Integrin_b_cyt"/>
    <property type="match status" value="1"/>
</dbReference>
<feature type="disulfide bond" evidence="14">
    <location>
        <begin position="53"/>
        <end position="65"/>
    </location>
</feature>
<dbReference type="GO" id="GO:0033627">
    <property type="term" value="P:cell adhesion mediated by integrin"/>
    <property type="evidence" value="ECO:0007669"/>
    <property type="project" value="TreeGrafter"/>
</dbReference>
<reference evidence="21 22" key="1">
    <citation type="journal article" date="2017" name="Curr. Biol.">
        <title>The Evolution of Venom by Co-option of Single-Copy Genes.</title>
        <authorList>
            <person name="Martinson E.O."/>
            <person name="Mrinalini"/>
            <person name="Kelkar Y.D."/>
            <person name="Chang C.H."/>
            <person name="Werren J.H."/>
        </authorList>
    </citation>
    <scope>NUCLEOTIDE SEQUENCE [LARGE SCALE GENOMIC DNA]</scope>
    <source>
        <strain evidence="21 22">Alberta</strain>
        <tissue evidence="21">Whole body</tissue>
    </source>
</reference>
<dbReference type="SUPFAM" id="SSF53300">
    <property type="entry name" value="vWA-like"/>
    <property type="match status" value="1"/>
</dbReference>
<dbReference type="GO" id="GO:0005925">
    <property type="term" value="C:focal adhesion"/>
    <property type="evidence" value="ECO:0007669"/>
    <property type="project" value="TreeGrafter"/>
</dbReference>
<accession>A0A232F1V4</accession>
<dbReference type="PIRSF" id="PIRSF002512">
    <property type="entry name" value="Integrin_B"/>
    <property type="match status" value="1"/>
</dbReference>
<feature type="disulfide bond" evidence="14">
    <location>
        <begin position="617"/>
        <end position="669"/>
    </location>
</feature>
<evidence type="ECO:0000256" key="17">
    <source>
        <dbReference type="SAM" id="SignalP"/>
    </source>
</evidence>
<evidence type="ECO:0000256" key="8">
    <source>
        <dbReference type="ARBA" id="ARBA00022889"/>
    </source>
</evidence>
<dbReference type="Pfam" id="PF23105">
    <property type="entry name" value="EGF_integrin"/>
    <property type="match status" value="2"/>
</dbReference>
<feature type="disulfide bond" evidence="14">
    <location>
        <begin position="533"/>
        <end position="568"/>
    </location>
</feature>
<dbReference type="InterPro" id="IPR036465">
    <property type="entry name" value="vWFA_dom_sf"/>
</dbReference>
<keyword evidence="10 15" id="KW-0401">Integrin</keyword>
<feature type="disulfide bond" evidence="14">
    <location>
        <begin position="41"/>
        <end position="50"/>
    </location>
</feature>
<keyword evidence="13" id="KW-0325">Glycoprotein</keyword>
<dbReference type="PANTHER" id="PTHR10082:SF60">
    <property type="entry name" value="INTEGRIN BETA-PS"/>
    <property type="match status" value="1"/>
</dbReference>
<evidence type="ECO:0000259" key="20">
    <source>
        <dbReference type="SMART" id="SM01242"/>
    </source>
</evidence>
<feature type="disulfide bond" evidence="14">
    <location>
        <begin position="555"/>
        <end position="560"/>
    </location>
</feature>
<comment type="caution">
    <text evidence="21">The sequence shown here is derived from an EMBL/GenBank/DDBJ whole genome shotgun (WGS) entry which is preliminary data.</text>
</comment>
<dbReference type="Gene3D" id="2.10.25.10">
    <property type="entry name" value="Laminin"/>
    <property type="match status" value="4"/>
</dbReference>
<feature type="domain" description="Integrin beta subunit cytoplasmic" evidence="19">
    <location>
        <begin position="781"/>
        <end position="827"/>
    </location>
</feature>
<feature type="disulfide bond" evidence="14">
    <location>
        <begin position="400"/>
        <end position="411"/>
    </location>
</feature>
<dbReference type="PROSITE" id="PS00243">
    <property type="entry name" value="I_EGF_1"/>
    <property type="match status" value="1"/>
</dbReference>
<evidence type="ECO:0000256" key="3">
    <source>
        <dbReference type="ARBA" id="ARBA00022475"/>
    </source>
</evidence>
<feature type="disulfide bond" evidence="14">
    <location>
        <begin position="531"/>
        <end position="536"/>
    </location>
</feature>
<evidence type="ECO:0000256" key="11">
    <source>
        <dbReference type="ARBA" id="ARBA00023136"/>
    </source>
</evidence>
<feature type="disulfide bond" evidence="14">
    <location>
        <begin position="581"/>
        <end position="590"/>
    </location>
</feature>
<feature type="disulfide bond" evidence="14">
    <location>
        <begin position="431"/>
        <end position="713"/>
    </location>
</feature>
<feature type="disulfide bond" evidence="14">
    <location>
        <begin position="538"/>
        <end position="553"/>
    </location>
</feature>
<proteinExistence type="inferred from homology"/>
<dbReference type="InterPro" id="IPR057243">
    <property type="entry name" value="Integrin_I-EGF_CS"/>
</dbReference>
<dbReference type="SUPFAM" id="SSF103575">
    <property type="entry name" value="Plexin repeat"/>
    <property type="match status" value="1"/>
</dbReference>
<dbReference type="EMBL" id="NNAY01001290">
    <property type="protein sequence ID" value="OXU24469.1"/>
    <property type="molecule type" value="Genomic_DNA"/>
</dbReference>
<comment type="similarity">
    <text evidence="2 15">Belongs to the integrin beta chain family.</text>
</comment>
<feature type="disulfide bond" evidence="14">
    <location>
        <begin position="615"/>
        <end position="620"/>
    </location>
</feature>
<dbReference type="Gene3D" id="2.60.40.1510">
    <property type="entry name" value="ntegrin, alpha v. Chain A, domain 3"/>
    <property type="match status" value="1"/>
</dbReference>
<dbReference type="OrthoDB" id="410592at2759"/>
<keyword evidence="12 14" id="KW-1015">Disulfide bond</keyword>
<dbReference type="GO" id="GO:0016477">
    <property type="term" value="P:cell migration"/>
    <property type="evidence" value="ECO:0007669"/>
    <property type="project" value="TreeGrafter"/>
</dbReference>
<evidence type="ECO:0000256" key="5">
    <source>
        <dbReference type="ARBA" id="ARBA00022692"/>
    </source>
</evidence>
<sequence length="833" mass="92703">MSGTISFLLKLSCVLCLFSTIVSAVEVRVNHESICAAQQTCLQCLLVPNCVWCSESRNNGSLIRCSTRERLESEKDRWCPAEFAVAGKSAFEILENRPLHSKKSKDPVQVQPQRMRVTLRQGEELVIRVNYSKAEDYPVDLYYLMDLSFSMEPYRDQLSRLGDKLAEAMQKLTSNFRLGFGSFVDKVALPMTSTDPHMLKSPCRRSNGQPCASPYGYKNQMPLTENVALFKSRVQSAPVSGNLDVPEGGFDAIMQAIVCTEKIGWRSKARHLLVFSTDASYHLAGDGRLAGIVEPNDEQCHLDSDGFYSYSLLQDYPSISQVNRKASEQKINIIFAVPEHMNTTYQILTTRIAGSSIGLFENEAANVVSLVSKEYEKLVDSVTMTDNAPEMIDVRYFSKCLDENSKERETCDGLRVGNVVEFQVVLKAVDCPQNSNQWRQNIKIGPRGLTESLELDVELICSCPCEAGNKINRTKSPNCTNNGYLDCGICLCDDGFYGKQCECKGSEIGSSSLDACKATNDSDVCSGRGTCKCSVCDCAKRMNPQEEFYGTYCECDNFSCKRSGGMVCGGKGKCECGFCNCLPGWTGETCDCKESNSTCMPTHESGVVCSGKGDCICGSCQCHETENARYSGQFCEDCPTCPGQQCEELKDCVECLAYKSGVLWQNNDCSGCPHKIEVVKWQQWYNKGFSIQKKVELLKEAAEKDGESKTRVCRTPADGGCSLVFEYELLHQESAQNKAKSYRIVAQKDKDCPKPLNVTGVALGVIISTVLLGFSILMIWKVVTMIHDRREFAKFEKERTLVRWERGDNPFYKKATTTFNNPTFKQNSRSQSS</sequence>
<feature type="disulfide bond" evidence="14">
    <location>
        <begin position="592"/>
        <end position="599"/>
    </location>
</feature>
<keyword evidence="4" id="KW-0245">EGF-like domain</keyword>
<dbReference type="InterPro" id="IPR032695">
    <property type="entry name" value="Integrin_dom_sf"/>
</dbReference>
<evidence type="ECO:0000313" key="22">
    <source>
        <dbReference type="Proteomes" id="UP000215335"/>
    </source>
</evidence>
<dbReference type="InterPro" id="IPR036349">
    <property type="entry name" value="Integrin_bsu_tail_dom_sf"/>
</dbReference>
<keyword evidence="3" id="KW-1003">Cell membrane</keyword>
<evidence type="ECO:0000256" key="10">
    <source>
        <dbReference type="ARBA" id="ARBA00023037"/>
    </source>
</evidence>
<dbReference type="InterPro" id="IPR057073">
    <property type="entry name" value="EGF_integrin_2"/>
</dbReference>
<feature type="chain" id="PRO_5013122069" description="Integrin beta" evidence="17">
    <location>
        <begin position="25"/>
        <end position="833"/>
    </location>
</feature>
<dbReference type="InterPro" id="IPR014836">
    <property type="entry name" value="Integrin_bsu_cyt_dom"/>
</dbReference>
<feature type="disulfide bond" evidence="14">
    <location>
        <begin position="622"/>
        <end position="635"/>
    </location>
</feature>
<dbReference type="Proteomes" id="UP000215335">
    <property type="component" value="Unassembled WGS sequence"/>
</dbReference>
<keyword evidence="11 16" id="KW-0472">Membrane</keyword>
<dbReference type="FunFam" id="3.40.50.410:FF:000002">
    <property type="entry name" value="Integrin beta"/>
    <property type="match status" value="1"/>
</dbReference>
<comment type="subcellular location">
    <subcellularLocation>
        <location evidence="1 15">Cell membrane</location>
        <topology evidence="1 15">Single-pass type I membrane protein</topology>
    </subcellularLocation>
</comment>
<dbReference type="AlphaFoldDB" id="A0A232F1V4"/>
<dbReference type="PRINTS" id="PR01186">
    <property type="entry name" value="INTEGRINB"/>
</dbReference>
<feature type="disulfide bond" evidence="14">
    <location>
        <begin position="492"/>
        <end position="501"/>
    </location>
</feature>
<dbReference type="InterPro" id="IPR015812">
    <property type="entry name" value="Integrin_bsu"/>
</dbReference>
<dbReference type="PANTHER" id="PTHR10082">
    <property type="entry name" value="INTEGRIN BETA SUBUNIT"/>
    <property type="match status" value="1"/>
</dbReference>
<feature type="disulfide bond" evidence="14">
    <location>
        <begin position="652"/>
        <end position="752"/>
    </location>
</feature>
<dbReference type="GO" id="GO:0005178">
    <property type="term" value="F:integrin binding"/>
    <property type="evidence" value="ECO:0007669"/>
    <property type="project" value="TreeGrafter"/>
</dbReference>
<evidence type="ECO:0000256" key="13">
    <source>
        <dbReference type="ARBA" id="ARBA00023180"/>
    </source>
</evidence>
<feature type="disulfide bond" evidence="14">
    <location>
        <begin position="487"/>
        <end position="525"/>
    </location>
</feature>
<dbReference type="STRING" id="543379.A0A232F1V4"/>
<dbReference type="InterPro" id="IPR002369">
    <property type="entry name" value="Integrin_bsu_VWA"/>
</dbReference>
<evidence type="ECO:0000256" key="4">
    <source>
        <dbReference type="ARBA" id="ARBA00022536"/>
    </source>
</evidence>
<feature type="disulfide bond" evidence="14">
    <location>
        <begin position="44"/>
        <end position="79"/>
    </location>
</feature>
<dbReference type="GO" id="GO:0007157">
    <property type="term" value="P:heterophilic cell-cell adhesion via plasma membrane cell adhesion molecules"/>
    <property type="evidence" value="ECO:0007669"/>
    <property type="project" value="UniProtKB-ARBA"/>
</dbReference>
<evidence type="ECO:0000256" key="12">
    <source>
        <dbReference type="ARBA" id="ARBA00023157"/>
    </source>
</evidence>
<dbReference type="InterPro" id="IPR012896">
    <property type="entry name" value="Integrin_bsu_tail"/>
</dbReference>
<evidence type="ECO:0000259" key="18">
    <source>
        <dbReference type="SMART" id="SM00187"/>
    </source>
</evidence>
<feature type="disulfide bond" evidence="14">
    <location>
        <begin position="259"/>
        <end position="300"/>
    </location>
</feature>
<dbReference type="GO" id="GO:0007229">
    <property type="term" value="P:integrin-mediated signaling pathway"/>
    <property type="evidence" value="ECO:0007669"/>
    <property type="project" value="UniProtKB-KW"/>
</dbReference>
<dbReference type="Gene3D" id="3.40.50.410">
    <property type="entry name" value="von Willebrand factor, type A domain"/>
    <property type="match status" value="1"/>
</dbReference>
<dbReference type="PROSITE" id="PS52047">
    <property type="entry name" value="I_EGF_2"/>
    <property type="match status" value="1"/>
</dbReference>
<dbReference type="SUPFAM" id="SSF69687">
    <property type="entry name" value="Integrin beta tail domain"/>
    <property type="match status" value="1"/>
</dbReference>
<dbReference type="GO" id="GO:0008305">
    <property type="term" value="C:integrin complex"/>
    <property type="evidence" value="ECO:0007669"/>
    <property type="project" value="TreeGrafter"/>
</dbReference>
<dbReference type="SUPFAM" id="SSF69179">
    <property type="entry name" value="Integrin domains"/>
    <property type="match status" value="1"/>
</dbReference>
<evidence type="ECO:0000256" key="1">
    <source>
        <dbReference type="ARBA" id="ARBA00004251"/>
    </source>
</evidence>
<dbReference type="FunFam" id="2.10.25.10:FF:000036">
    <property type="entry name" value="Integrin beta"/>
    <property type="match status" value="1"/>
</dbReference>
<evidence type="ECO:0000256" key="6">
    <source>
        <dbReference type="ARBA" id="ARBA00022729"/>
    </source>
</evidence>
<feature type="transmembrane region" description="Helical" evidence="16">
    <location>
        <begin position="758"/>
        <end position="780"/>
    </location>
</feature>
<evidence type="ECO:0000256" key="7">
    <source>
        <dbReference type="ARBA" id="ARBA00022737"/>
    </source>
</evidence>
<feature type="signal peptide" evidence="17">
    <location>
        <begin position="1"/>
        <end position="24"/>
    </location>
</feature>
<feature type="domain" description="Integrin beta subunit VWA" evidence="18">
    <location>
        <begin position="40"/>
        <end position="463"/>
    </location>
</feature>
<feature type="disulfide bond" evidence="14">
    <location>
        <begin position="203"/>
        <end position="211"/>
    </location>
</feature>
<evidence type="ECO:0000256" key="15">
    <source>
        <dbReference type="RuleBase" id="RU000633"/>
    </source>
</evidence>
<keyword evidence="22" id="KW-1185">Reference proteome</keyword>
<feature type="disulfide bond" evidence="14">
    <location>
        <begin position="646"/>
        <end position="655"/>
    </location>
</feature>